<dbReference type="SUPFAM" id="SSF48264">
    <property type="entry name" value="Cytochrome P450"/>
    <property type="match status" value="1"/>
</dbReference>
<dbReference type="InterPro" id="IPR002401">
    <property type="entry name" value="Cyt_P450_E_grp-I"/>
</dbReference>
<feature type="transmembrane region" description="Helical" evidence="6">
    <location>
        <begin position="33"/>
        <end position="50"/>
    </location>
</feature>
<comment type="similarity">
    <text evidence="1">Belongs to the cytochrome P450 family.</text>
</comment>
<name>A0A163D6A8_DIDRA</name>
<dbReference type="GO" id="GO:0005506">
    <property type="term" value="F:iron ion binding"/>
    <property type="evidence" value="ECO:0007669"/>
    <property type="project" value="InterPro"/>
</dbReference>
<dbReference type="InterPro" id="IPR001128">
    <property type="entry name" value="Cyt_P450"/>
</dbReference>
<keyword evidence="6" id="KW-0812">Transmembrane</keyword>
<evidence type="ECO:0000256" key="5">
    <source>
        <dbReference type="PIRSR" id="PIRSR602401-1"/>
    </source>
</evidence>
<keyword evidence="6" id="KW-0472">Membrane</keyword>
<dbReference type="EMBL" id="JYNV01000203">
    <property type="protein sequence ID" value="KZM22942.1"/>
    <property type="molecule type" value="Genomic_DNA"/>
</dbReference>
<dbReference type="PRINTS" id="PR00463">
    <property type="entry name" value="EP450I"/>
</dbReference>
<comment type="cofactor">
    <cofactor evidence="5">
        <name>heme</name>
        <dbReference type="ChEBI" id="CHEBI:30413"/>
    </cofactor>
</comment>
<evidence type="ECO:0000313" key="7">
    <source>
        <dbReference type="EMBL" id="KZM22942.1"/>
    </source>
</evidence>
<evidence type="ECO:0000256" key="2">
    <source>
        <dbReference type="ARBA" id="ARBA00022723"/>
    </source>
</evidence>
<reference evidence="7 8" key="1">
    <citation type="journal article" date="2016" name="Sci. Rep.">
        <title>Draft genome sequencing and secretome analysis of fungal phytopathogen Ascochyta rabiei provides insight into the necrotrophic effector repertoire.</title>
        <authorList>
            <person name="Verma S."/>
            <person name="Gazara R.K."/>
            <person name="Nizam S."/>
            <person name="Parween S."/>
            <person name="Chattopadhyay D."/>
            <person name="Verma P.K."/>
        </authorList>
    </citation>
    <scope>NUCLEOTIDE SEQUENCE [LARGE SCALE GENOMIC DNA]</scope>
    <source>
        <strain evidence="7 8">ArDII</strain>
    </source>
</reference>
<keyword evidence="8" id="KW-1185">Reference proteome</keyword>
<evidence type="ECO:0000256" key="3">
    <source>
        <dbReference type="ARBA" id="ARBA00023002"/>
    </source>
</evidence>
<keyword evidence="6" id="KW-1133">Transmembrane helix</keyword>
<evidence type="ECO:0000256" key="1">
    <source>
        <dbReference type="ARBA" id="ARBA00010617"/>
    </source>
</evidence>
<dbReference type="Gene3D" id="1.10.630.10">
    <property type="entry name" value="Cytochrome P450"/>
    <property type="match status" value="1"/>
</dbReference>
<proteinExistence type="inferred from homology"/>
<feature type="binding site" description="axial binding residue" evidence="5">
    <location>
        <position position="497"/>
    </location>
    <ligand>
        <name>heme</name>
        <dbReference type="ChEBI" id="CHEBI:30413"/>
    </ligand>
    <ligandPart>
        <name>Fe</name>
        <dbReference type="ChEBI" id="CHEBI:18248"/>
    </ligandPart>
</feature>
<keyword evidence="3" id="KW-0560">Oxidoreductase</keyword>
<dbReference type="InterPro" id="IPR036396">
    <property type="entry name" value="Cyt_P450_sf"/>
</dbReference>
<organism evidence="7 8">
    <name type="scientific">Didymella rabiei</name>
    <name type="common">Chickpea ascochyta blight fungus</name>
    <name type="synonym">Mycosphaerella rabiei</name>
    <dbReference type="NCBI Taxonomy" id="5454"/>
    <lineage>
        <taxon>Eukaryota</taxon>
        <taxon>Fungi</taxon>
        <taxon>Dikarya</taxon>
        <taxon>Ascomycota</taxon>
        <taxon>Pezizomycotina</taxon>
        <taxon>Dothideomycetes</taxon>
        <taxon>Pleosporomycetidae</taxon>
        <taxon>Pleosporales</taxon>
        <taxon>Pleosporineae</taxon>
        <taxon>Didymellaceae</taxon>
        <taxon>Ascochyta</taxon>
    </lineage>
</organism>
<evidence type="ECO:0000256" key="4">
    <source>
        <dbReference type="ARBA" id="ARBA00023004"/>
    </source>
</evidence>
<dbReference type="STRING" id="5454.A0A163D6A8"/>
<protein>
    <submittedName>
        <fullName evidence="7">Heme binding</fullName>
    </submittedName>
</protein>
<dbReference type="InterPro" id="IPR050364">
    <property type="entry name" value="Cytochrome_P450_fung"/>
</dbReference>
<sequence length="587" mass="65489">MSKFFNSSFNSTETMPGAEANLGFIHAAKDLNILYASAAVTITAVILAGFQAGRKLLLRIYWFFDQLIGGAAHTVDLPGPPGVPMFGNLLELRTGHVKKIAEWTKQYGDVIRVSLGEREAVFISSHKALAQTVVQQGPSYQSRPTFKLFHNDYASNGIWTVGTSPYSDRLARTRKALGSQIAPRLLPVYTPVIHPKLKKLFGVILELSNGPAIDMAEKLHRFGTGQVSEQLMGTPLDDDVVGMLAENETNIFRQRTIGSPVRDYIPALRAVGLLRYAAGKSLGIKGWTYDEKEEKAREYRQKQQGYIGKMIKDLRQRVDDGDQTPSILGNIMRQSLLKDEEVLLASYTGIAAGVNLGYSLTWIIGYLAGRPDLQKSGYDAIREVYNGEPPEPHDFDRVEFVKALHTEGSRIYTPVRLGFPRETLDGASYNGVKIPRGMLVIMNLMAANRDPVAFDRPNEFLPERWLNGCKGRTDLQQPGGEKLGVTHLTYGAGRRVCPGIDMANRGLYSTLVLLLHFFTWERQPLDEEQKKHVFPPFRAERECSVELDAVKDTATPTEAQAIPWSIGMKFHCRDPDALRAWLISEDH</sequence>
<dbReference type="GO" id="GO:0020037">
    <property type="term" value="F:heme binding"/>
    <property type="evidence" value="ECO:0007669"/>
    <property type="project" value="InterPro"/>
</dbReference>
<dbReference type="PANTHER" id="PTHR46300">
    <property type="entry name" value="P450, PUTATIVE (EUROFUNG)-RELATED-RELATED"/>
    <property type="match status" value="1"/>
</dbReference>
<keyword evidence="5" id="KW-0349">Heme</keyword>
<dbReference type="GO" id="GO:0016705">
    <property type="term" value="F:oxidoreductase activity, acting on paired donors, with incorporation or reduction of molecular oxygen"/>
    <property type="evidence" value="ECO:0007669"/>
    <property type="project" value="InterPro"/>
</dbReference>
<evidence type="ECO:0000313" key="8">
    <source>
        <dbReference type="Proteomes" id="UP000076837"/>
    </source>
</evidence>
<dbReference type="Proteomes" id="UP000076837">
    <property type="component" value="Unassembled WGS sequence"/>
</dbReference>
<keyword evidence="2 5" id="KW-0479">Metal-binding</keyword>
<comment type="caution">
    <text evidence="7">The sequence shown here is derived from an EMBL/GenBank/DDBJ whole genome shotgun (WGS) entry which is preliminary data.</text>
</comment>
<accession>A0A163D6A8</accession>
<gene>
    <name evidence="7" type="ORF">ST47_g5914</name>
</gene>
<dbReference type="GO" id="GO:0004497">
    <property type="term" value="F:monooxygenase activity"/>
    <property type="evidence" value="ECO:0007669"/>
    <property type="project" value="InterPro"/>
</dbReference>
<keyword evidence="4 5" id="KW-0408">Iron</keyword>
<dbReference type="Pfam" id="PF00067">
    <property type="entry name" value="p450"/>
    <property type="match status" value="1"/>
</dbReference>
<dbReference type="AlphaFoldDB" id="A0A163D6A8"/>
<dbReference type="PANTHER" id="PTHR46300:SF5">
    <property type="entry name" value="CYTOCHROME P450"/>
    <property type="match status" value="1"/>
</dbReference>
<evidence type="ECO:0000256" key="6">
    <source>
        <dbReference type="SAM" id="Phobius"/>
    </source>
</evidence>